<keyword evidence="11" id="KW-0511">Multifunctional enzyme</keyword>
<dbReference type="NCBIfam" id="TIGR00326">
    <property type="entry name" value="eubact_ribD"/>
    <property type="match status" value="1"/>
</dbReference>
<feature type="domain" description="CMP/dCMP-type deaminase" evidence="15">
    <location>
        <begin position="1"/>
        <end position="123"/>
    </location>
</feature>
<dbReference type="EC" id="1.1.1.193" evidence="14"/>
<comment type="similarity">
    <text evidence="4 14">In the N-terminal section; belongs to the cytidine and deoxycytidylate deaminase family.</text>
</comment>
<dbReference type="InterPro" id="IPR002125">
    <property type="entry name" value="CMP_dCMP_dom"/>
</dbReference>
<dbReference type="PANTHER" id="PTHR38011:SF7">
    <property type="entry name" value="2,5-DIAMINO-6-RIBOSYLAMINO-4(3H)-PYRIMIDINONE 5'-PHOSPHATE REDUCTASE"/>
    <property type="match status" value="1"/>
</dbReference>
<sequence>MNDIECMSLALQLAKKGCGFVNPNPMVGAVLLKGGRVIGTGYHKRYGAPHAEVNALAGCEESPEGATLYVTLEPCCHYGKTPPCTEAILNAGIRRVVVGSSDPNPLVKGKGIRFLREKGIEVTEGILKAECDRLNVVFFHFIQTGRPYVVMKYAMTMDGKTAAYTGDSKWITGDAARENVHKDRLRYSAIMVGIGTILADDPLLTCRIEGGRDPLRIICDTALRLPLTSRIMATANEVPTLIATSCKDLQAQQPYLKAGCRILSLEQVEGHLDLSELMTKLGTEKIDSILLEGGGILNWSALQAGIVSRVQTYIAPKLLGGSGGKTPVAGLGVPRPEDGFFLTNIEVTHLGEDILIESEVKPYVHGNY</sequence>
<dbReference type="Pfam" id="PF01872">
    <property type="entry name" value="RibD_C"/>
    <property type="match status" value="1"/>
</dbReference>
<keyword evidence="10 14" id="KW-0560">Oxidoreductase</keyword>
<dbReference type="GO" id="GO:0008835">
    <property type="term" value="F:diaminohydroxyphosphoribosylaminopyrimidine deaminase activity"/>
    <property type="evidence" value="ECO:0007669"/>
    <property type="project" value="UniProtKB-EC"/>
</dbReference>
<reference evidence="16 17" key="1">
    <citation type="submission" date="2023-10" db="EMBL/GenBank/DDBJ databases">
        <title>A novel Glycoside Hydrolase 43-Like Enzyme from Clostrdium boliviensis is an Endo-xylanase, and a Candidate for Xylooligosaccharides Production from Different Xylan Substrates.</title>
        <authorList>
            <person name="Alvarez M.T."/>
            <person name="Rocabado-Villegas L.R."/>
            <person name="Salas-Veizaga D.M."/>
            <person name="Linares-Pasten J.A."/>
            <person name="Gudmundsdottir E.E."/>
            <person name="Hreggvidsson G.O."/>
            <person name="Adlercreutz P."/>
            <person name="Nordberg Karlsson E."/>
        </authorList>
    </citation>
    <scope>NUCLEOTIDE SEQUENCE [LARGE SCALE GENOMIC DNA]</scope>
    <source>
        <strain evidence="16 17">E-1</strain>
    </source>
</reference>
<dbReference type="PROSITE" id="PS51747">
    <property type="entry name" value="CYT_DCMP_DEAMINASES_2"/>
    <property type="match status" value="1"/>
</dbReference>
<dbReference type="SUPFAM" id="SSF53927">
    <property type="entry name" value="Cytidine deaminase-like"/>
    <property type="match status" value="1"/>
</dbReference>
<evidence type="ECO:0000256" key="12">
    <source>
        <dbReference type="ARBA" id="ARBA00049861"/>
    </source>
</evidence>
<evidence type="ECO:0000256" key="1">
    <source>
        <dbReference type="ARBA" id="ARBA00002151"/>
    </source>
</evidence>
<accession>A0ABU4GIQ8</accession>
<evidence type="ECO:0000256" key="14">
    <source>
        <dbReference type="PIRNR" id="PIRNR006769"/>
    </source>
</evidence>
<dbReference type="PANTHER" id="PTHR38011">
    <property type="entry name" value="DIHYDROFOLATE REDUCTASE FAMILY PROTEIN (AFU_ORTHOLOGUE AFUA_8G06820)"/>
    <property type="match status" value="1"/>
</dbReference>
<gene>
    <name evidence="16" type="primary">ribD</name>
    <name evidence="16" type="ORF">RZO55_07920</name>
</gene>
<evidence type="ECO:0000256" key="13">
    <source>
        <dbReference type="ARBA" id="ARBA00049886"/>
    </source>
</evidence>
<evidence type="ECO:0000256" key="4">
    <source>
        <dbReference type="ARBA" id="ARBA00005259"/>
    </source>
</evidence>
<evidence type="ECO:0000313" key="16">
    <source>
        <dbReference type="EMBL" id="MDW2797500.1"/>
    </source>
</evidence>
<evidence type="ECO:0000256" key="10">
    <source>
        <dbReference type="ARBA" id="ARBA00023002"/>
    </source>
</evidence>
<dbReference type="PROSITE" id="PS00903">
    <property type="entry name" value="CYT_DCMP_DEAMINASES_1"/>
    <property type="match status" value="1"/>
</dbReference>
<dbReference type="SUPFAM" id="SSF53597">
    <property type="entry name" value="Dihydrofolate reductase-like"/>
    <property type="match status" value="1"/>
</dbReference>
<comment type="pathway">
    <text evidence="2 14">Cofactor biosynthesis; riboflavin biosynthesis; 5-amino-6-(D-ribitylamino)uracil from GTP: step 2/4.</text>
</comment>
<keyword evidence="6 14" id="KW-0686">Riboflavin biosynthesis</keyword>
<dbReference type="InterPro" id="IPR016193">
    <property type="entry name" value="Cytidine_deaminase-like"/>
</dbReference>
<comment type="function">
    <text evidence="1 14">Converts 2,5-diamino-6-(ribosylamino)-4(3h)-pyrimidinone 5'-phosphate into 5-amino-6-(ribosylamino)-2,4(1h,3h)-pyrimidinedione 5'-phosphate.</text>
</comment>
<dbReference type="Gene3D" id="3.40.430.10">
    <property type="entry name" value="Dihydrofolate Reductase, subunit A"/>
    <property type="match status" value="1"/>
</dbReference>
<evidence type="ECO:0000256" key="3">
    <source>
        <dbReference type="ARBA" id="ARBA00004910"/>
    </source>
</evidence>
<evidence type="ECO:0000256" key="5">
    <source>
        <dbReference type="ARBA" id="ARBA00007417"/>
    </source>
</evidence>
<comment type="catalytic activity">
    <reaction evidence="13 14">
        <text>2,5-diamino-6-hydroxy-4-(5-phosphoribosylamino)-pyrimidine + H2O + H(+) = 5-amino-6-(5-phospho-D-ribosylamino)uracil + NH4(+)</text>
        <dbReference type="Rhea" id="RHEA:21868"/>
        <dbReference type="ChEBI" id="CHEBI:15377"/>
        <dbReference type="ChEBI" id="CHEBI:15378"/>
        <dbReference type="ChEBI" id="CHEBI:28938"/>
        <dbReference type="ChEBI" id="CHEBI:58453"/>
        <dbReference type="ChEBI" id="CHEBI:58614"/>
        <dbReference type="EC" id="3.5.4.26"/>
    </reaction>
</comment>
<comment type="catalytic activity">
    <reaction evidence="12 14">
        <text>5-amino-6-(5-phospho-D-ribitylamino)uracil + NADP(+) = 5-amino-6-(5-phospho-D-ribosylamino)uracil + NADPH + H(+)</text>
        <dbReference type="Rhea" id="RHEA:17845"/>
        <dbReference type="ChEBI" id="CHEBI:15378"/>
        <dbReference type="ChEBI" id="CHEBI:57783"/>
        <dbReference type="ChEBI" id="CHEBI:58349"/>
        <dbReference type="ChEBI" id="CHEBI:58421"/>
        <dbReference type="ChEBI" id="CHEBI:58453"/>
        <dbReference type="EC" id="1.1.1.193"/>
    </reaction>
</comment>
<evidence type="ECO:0000256" key="8">
    <source>
        <dbReference type="ARBA" id="ARBA00022833"/>
    </source>
</evidence>
<comment type="pathway">
    <text evidence="3 14">Cofactor biosynthesis; riboflavin biosynthesis; 5-amino-6-(D-ribitylamino)uracil from GTP: step 3/4.</text>
</comment>
<dbReference type="InterPro" id="IPR016192">
    <property type="entry name" value="APOBEC/CMP_deaminase_Zn-bd"/>
</dbReference>
<keyword evidence="17" id="KW-1185">Reference proteome</keyword>
<keyword evidence="8 14" id="KW-0862">Zinc</keyword>
<evidence type="ECO:0000256" key="9">
    <source>
        <dbReference type="ARBA" id="ARBA00022857"/>
    </source>
</evidence>
<dbReference type="InterPro" id="IPR011549">
    <property type="entry name" value="RibD_C"/>
</dbReference>
<protein>
    <recommendedName>
        <fullName evidence="14">Riboflavin biosynthesis protein RibD</fullName>
    </recommendedName>
    <domain>
        <recommendedName>
            <fullName evidence="14">Diaminohydroxyphosphoribosylaminopyrimidine deaminase</fullName>
            <shortName evidence="14">DRAP deaminase</shortName>
            <ecNumber evidence="14">3.5.4.26</ecNumber>
        </recommendedName>
        <alternativeName>
            <fullName evidence="14">Riboflavin-specific deaminase</fullName>
        </alternativeName>
    </domain>
    <domain>
        <recommendedName>
            <fullName evidence="14">5-amino-6-(5-phosphoribosylamino)uracil reductase</fullName>
            <ecNumber evidence="14">1.1.1.193</ecNumber>
        </recommendedName>
        <alternativeName>
            <fullName evidence="14">HTP reductase</fullName>
        </alternativeName>
    </domain>
</protein>
<dbReference type="Pfam" id="PF00383">
    <property type="entry name" value="dCMP_cyt_deam_1"/>
    <property type="match status" value="1"/>
</dbReference>
<name>A0ABU4GIQ8_9CLOT</name>
<dbReference type="Gene3D" id="3.40.140.10">
    <property type="entry name" value="Cytidine Deaminase, domain 2"/>
    <property type="match status" value="1"/>
</dbReference>
<dbReference type="EC" id="3.5.4.26" evidence="14"/>
<dbReference type="PIRSF" id="PIRSF006769">
    <property type="entry name" value="RibD"/>
    <property type="match status" value="1"/>
</dbReference>
<dbReference type="EMBL" id="JAWONS010000123">
    <property type="protein sequence ID" value="MDW2797500.1"/>
    <property type="molecule type" value="Genomic_DNA"/>
</dbReference>
<evidence type="ECO:0000256" key="6">
    <source>
        <dbReference type="ARBA" id="ARBA00022619"/>
    </source>
</evidence>
<dbReference type="InterPro" id="IPR004794">
    <property type="entry name" value="Eubact_RibD"/>
</dbReference>
<dbReference type="GO" id="GO:0008703">
    <property type="term" value="F:5-amino-6-(5-phosphoribosylamino)uracil reductase activity"/>
    <property type="evidence" value="ECO:0007669"/>
    <property type="project" value="UniProtKB-EC"/>
</dbReference>
<proteinExistence type="inferred from homology"/>
<dbReference type="InterPro" id="IPR050765">
    <property type="entry name" value="Riboflavin_Biosynth_HTPR"/>
</dbReference>
<evidence type="ECO:0000256" key="2">
    <source>
        <dbReference type="ARBA" id="ARBA00004882"/>
    </source>
</evidence>
<keyword evidence="14 16" id="KW-0378">Hydrolase</keyword>
<dbReference type="CDD" id="cd01284">
    <property type="entry name" value="Riboflavin_deaminase-reductase"/>
    <property type="match status" value="1"/>
</dbReference>
<keyword evidence="7 14" id="KW-0479">Metal-binding</keyword>
<dbReference type="Proteomes" id="UP001276854">
    <property type="component" value="Unassembled WGS sequence"/>
</dbReference>
<dbReference type="RefSeq" id="WP_318063755.1">
    <property type="nucleotide sequence ID" value="NZ_JAWONS010000123.1"/>
</dbReference>
<dbReference type="NCBIfam" id="TIGR00227">
    <property type="entry name" value="ribD_Cterm"/>
    <property type="match status" value="1"/>
</dbReference>
<organism evidence="16 17">
    <name type="scientific">Clostridium boliviensis</name>
    <dbReference type="NCBI Taxonomy" id="318465"/>
    <lineage>
        <taxon>Bacteria</taxon>
        <taxon>Bacillati</taxon>
        <taxon>Bacillota</taxon>
        <taxon>Clostridia</taxon>
        <taxon>Eubacteriales</taxon>
        <taxon>Clostridiaceae</taxon>
        <taxon>Clostridium</taxon>
    </lineage>
</organism>
<keyword evidence="9 14" id="KW-0521">NADP</keyword>
<evidence type="ECO:0000259" key="15">
    <source>
        <dbReference type="PROSITE" id="PS51747"/>
    </source>
</evidence>
<dbReference type="InterPro" id="IPR024072">
    <property type="entry name" value="DHFR-like_dom_sf"/>
</dbReference>
<evidence type="ECO:0000313" key="17">
    <source>
        <dbReference type="Proteomes" id="UP001276854"/>
    </source>
</evidence>
<evidence type="ECO:0000256" key="11">
    <source>
        <dbReference type="ARBA" id="ARBA00023268"/>
    </source>
</evidence>
<comment type="similarity">
    <text evidence="5 14">In the C-terminal section; belongs to the HTP reductase family.</text>
</comment>
<comment type="cofactor">
    <cofactor evidence="14">
        <name>Zn(2+)</name>
        <dbReference type="ChEBI" id="CHEBI:29105"/>
    </cofactor>
    <text evidence="14">Binds 1 zinc ion.</text>
</comment>
<comment type="caution">
    <text evidence="16">The sequence shown here is derived from an EMBL/GenBank/DDBJ whole genome shotgun (WGS) entry which is preliminary data.</text>
</comment>
<dbReference type="InterPro" id="IPR002734">
    <property type="entry name" value="RibDG_C"/>
</dbReference>
<evidence type="ECO:0000256" key="7">
    <source>
        <dbReference type="ARBA" id="ARBA00022723"/>
    </source>
</evidence>